<evidence type="ECO:0000313" key="3">
    <source>
        <dbReference type="RGD" id="15005121"/>
    </source>
</evidence>
<dbReference type="RGD" id="15005121">
    <property type="gene designation" value="AC133403.1"/>
</dbReference>
<dbReference type="AlphaFoldDB" id="D4AC54"/>
<dbReference type="GO" id="GO:0005886">
    <property type="term" value="C:plasma membrane"/>
    <property type="evidence" value="ECO:0000304"/>
    <property type="project" value="Reactome"/>
</dbReference>
<dbReference type="Bgee" id="ENSRNOG00000046836">
    <property type="expression patterns" value="Expressed in pancreas and 14 other cell types or tissues"/>
</dbReference>
<keyword evidence="2" id="KW-1185">Reference proteome</keyword>
<evidence type="ECO:0000313" key="2">
    <source>
        <dbReference type="Proteomes" id="UP000002494"/>
    </source>
</evidence>
<dbReference type="Proteomes" id="UP000002494">
    <property type="component" value="Chromosome 11"/>
</dbReference>
<dbReference type="GeneTree" id="ENSGT00900000143497"/>
<dbReference type="AGR" id="RGD:15005121"/>
<name>D4AC54_RAT</name>
<dbReference type="PaxDb" id="10116-ENSRNOP00000002447"/>
<dbReference type="HOGENOM" id="CLU_1906109_0_0_1"/>
<dbReference type="VEuPathDB" id="HostDB:ENSRNOG00000046836"/>
<accession>D4AC54</accession>
<dbReference type="InParanoid" id="D4AC54"/>
<protein>
    <submittedName>
        <fullName evidence="1">Uncharacterized protein</fullName>
    </submittedName>
</protein>
<evidence type="ECO:0000313" key="1">
    <source>
        <dbReference type="Ensembl" id="ENSRNOP00000002447.8"/>
    </source>
</evidence>
<proteinExistence type="predicted"/>
<dbReference type="OMA" id="DGVHPCD"/>
<reference evidence="1" key="1">
    <citation type="submission" date="2024-01" db="EMBL/GenBank/DDBJ databases">
        <title>GRCr8: a new rat reference genome assembly contstructed from accurate long reads and long range scaffolding.</title>
        <authorList>
            <person name="Doris P.A."/>
            <person name="Kalbfleisch T."/>
            <person name="Li K."/>
            <person name="Howe K."/>
            <person name="Wood J."/>
        </authorList>
    </citation>
    <scope>NUCLEOTIDE SEQUENCE [LARGE SCALE GENOMIC DNA]</scope>
    <source>
        <strain evidence="1">Brown Norway</strain>
    </source>
</reference>
<reference evidence="1" key="3">
    <citation type="submission" date="2025-09" db="UniProtKB">
        <authorList>
            <consortium name="Ensembl"/>
        </authorList>
    </citation>
    <scope>IDENTIFICATION</scope>
    <source>
        <strain evidence="1">Brown Norway</strain>
    </source>
</reference>
<gene>
    <name evidence="1 3" type="primary">AC133403.1</name>
</gene>
<dbReference type="Ensembl" id="ENSRNOT00000002447.8">
    <property type="protein sequence ID" value="ENSRNOP00000002447.8"/>
    <property type="gene ID" value="ENSRNOG00000046836.3"/>
</dbReference>
<sequence>MVMALGALPHSWLPEDGQVRLSIGQFCVAEHHNAVLSSFVEAKHSFLVVFDAVYPRDHLIFALVVAGLVVRFPLVKQRAFHTVSLGAASIRAGWALLTRLPKGSRLCALALPTDATASVAADLPILGPARADVC</sequence>
<organism evidence="1 2">
    <name type="scientific">Rattus norvegicus</name>
    <name type="common">Rat</name>
    <dbReference type="NCBI Taxonomy" id="10116"/>
    <lineage>
        <taxon>Eukaryota</taxon>
        <taxon>Metazoa</taxon>
        <taxon>Chordata</taxon>
        <taxon>Craniata</taxon>
        <taxon>Vertebrata</taxon>
        <taxon>Euteleostomi</taxon>
        <taxon>Mammalia</taxon>
        <taxon>Eutheria</taxon>
        <taxon>Euarchontoglires</taxon>
        <taxon>Glires</taxon>
        <taxon>Rodentia</taxon>
        <taxon>Myomorpha</taxon>
        <taxon>Muroidea</taxon>
        <taxon>Muridae</taxon>
        <taxon>Murinae</taxon>
        <taxon>Rattus</taxon>
    </lineage>
</organism>
<reference evidence="1" key="2">
    <citation type="submission" date="2025-08" db="UniProtKB">
        <authorList>
            <consortium name="Ensembl"/>
        </authorList>
    </citation>
    <scope>IDENTIFICATION</scope>
    <source>
        <strain evidence="1">Brown Norway</strain>
    </source>
</reference>